<dbReference type="Proteomes" id="UP001283361">
    <property type="component" value="Unassembled WGS sequence"/>
</dbReference>
<accession>A0AAE1A629</accession>
<evidence type="ECO:0000313" key="9">
    <source>
        <dbReference type="Proteomes" id="UP001283361"/>
    </source>
</evidence>
<feature type="region of interest" description="Disordered" evidence="6">
    <location>
        <begin position="79"/>
        <end position="104"/>
    </location>
</feature>
<protein>
    <recommendedName>
        <fullName evidence="7">Cytoskeleton-associated protein 2 C-terminal domain-containing protein</fullName>
    </recommendedName>
</protein>
<keyword evidence="3" id="KW-0963">Cytoplasm</keyword>
<evidence type="ECO:0000256" key="2">
    <source>
        <dbReference type="ARBA" id="ARBA00009468"/>
    </source>
</evidence>
<evidence type="ECO:0000256" key="5">
    <source>
        <dbReference type="ARBA" id="ARBA00023212"/>
    </source>
</evidence>
<evidence type="ECO:0000259" key="7">
    <source>
        <dbReference type="Pfam" id="PF15297"/>
    </source>
</evidence>
<feature type="compositionally biased region" description="Polar residues" evidence="6">
    <location>
        <begin position="474"/>
        <end position="485"/>
    </location>
</feature>
<feature type="region of interest" description="Disordered" evidence="6">
    <location>
        <begin position="172"/>
        <end position="243"/>
    </location>
</feature>
<evidence type="ECO:0000256" key="6">
    <source>
        <dbReference type="SAM" id="MobiDB-lite"/>
    </source>
</evidence>
<dbReference type="EMBL" id="JAWDGP010002675">
    <property type="protein sequence ID" value="KAK3780927.1"/>
    <property type="molecule type" value="Genomic_DNA"/>
</dbReference>
<evidence type="ECO:0000313" key="8">
    <source>
        <dbReference type="EMBL" id="KAK3780927.1"/>
    </source>
</evidence>
<evidence type="ECO:0000256" key="4">
    <source>
        <dbReference type="ARBA" id="ARBA00022553"/>
    </source>
</evidence>
<comment type="similarity">
    <text evidence="2">Belongs to the CKAP2 family.</text>
</comment>
<comment type="caution">
    <text evidence="8">The sequence shown here is derived from an EMBL/GenBank/DDBJ whole genome shotgun (WGS) entry which is preliminary data.</text>
</comment>
<sequence length="583" mass="64068">MHLRLECLKEKDNFLYKLRQKRFFCRKIMPLNHTTRTGLFPTVINKEETQSKSAVKQKAKTTNTKTEKTPVVSILKRKSEVNNKRKSAPASYTPSTDRHVKFSSKASEQESLRVKLNSWLLAKGKTPSRCRHLMCFNEQVSAKKRKSQDRLVDRTITQNLLSEQLKVLKSEEPKKKLFDDGPSSAKKPRRSTEKENLQTRRSIRFYDETDGHASDVKKESESIKKTPTPQKESQSPMPDMIKAASSSSGWSGVQVLEHLNSMLEECLTLYDAGCPLDNLLPWLADIEAHVPRAITFAPYYICKAKVLSAFPQQVLSVFCQAVKNNAQPCDLLAQEMKSSLSLLMISPPSELPPISPSFKIGEESISAPNGMASKSWAHSPSPARSVGRRAYTPGRRSNRSLSCSGSRLDDTSNSLGHLSCTESYGESSCTETDVSNGTFSILSESAASGRISSPFSSSRCSTPLDQLRSSIGNVSPGGNHSTQHKPTPIYPDTVGGSPSKSGAKKMGSTVKYVIGSATPLLKNVAEASPAVAVVTPVRRSTRLSGRQLTPGVVLRREIASVSDLSETERQTMLFQTNPAITGN</sequence>
<feature type="region of interest" description="Disordered" evidence="6">
    <location>
        <begin position="370"/>
        <end position="411"/>
    </location>
</feature>
<dbReference type="GO" id="GO:0005813">
    <property type="term" value="C:centrosome"/>
    <property type="evidence" value="ECO:0007669"/>
    <property type="project" value="TreeGrafter"/>
</dbReference>
<feature type="domain" description="Cytoskeleton-associated protein 2 C-terminal" evidence="7">
    <location>
        <begin position="188"/>
        <end position="336"/>
    </location>
</feature>
<dbReference type="InterPro" id="IPR029197">
    <property type="entry name" value="CKAP2_C"/>
</dbReference>
<feature type="compositionally biased region" description="Polar residues" evidence="6">
    <location>
        <begin position="399"/>
        <end position="411"/>
    </location>
</feature>
<dbReference type="Pfam" id="PF15297">
    <property type="entry name" value="CKAP2_C"/>
    <property type="match status" value="1"/>
</dbReference>
<keyword evidence="5" id="KW-0206">Cytoskeleton</keyword>
<feature type="compositionally biased region" description="Basic and acidic residues" evidence="6">
    <location>
        <begin position="190"/>
        <end position="224"/>
    </location>
</feature>
<evidence type="ECO:0000256" key="1">
    <source>
        <dbReference type="ARBA" id="ARBA00004245"/>
    </source>
</evidence>
<evidence type="ECO:0000256" key="3">
    <source>
        <dbReference type="ARBA" id="ARBA00022490"/>
    </source>
</evidence>
<keyword evidence="4" id="KW-0597">Phosphoprotein</keyword>
<keyword evidence="9" id="KW-1185">Reference proteome</keyword>
<dbReference type="GO" id="GO:0005829">
    <property type="term" value="C:cytosol"/>
    <property type="evidence" value="ECO:0007669"/>
    <property type="project" value="TreeGrafter"/>
</dbReference>
<dbReference type="PANTHER" id="PTHR47078">
    <property type="entry name" value="CYTOSKELETON-ASSOCIATED PROTEIN 2-LIKE"/>
    <property type="match status" value="1"/>
</dbReference>
<dbReference type="PANTHER" id="PTHR47078:SF1">
    <property type="entry name" value="CYTOSKELETON-ASSOCIATED PROTEIN 2-LIKE"/>
    <property type="match status" value="1"/>
</dbReference>
<gene>
    <name evidence="8" type="ORF">RRG08_052083</name>
</gene>
<organism evidence="8 9">
    <name type="scientific">Elysia crispata</name>
    <name type="common">lettuce slug</name>
    <dbReference type="NCBI Taxonomy" id="231223"/>
    <lineage>
        <taxon>Eukaryota</taxon>
        <taxon>Metazoa</taxon>
        <taxon>Spiralia</taxon>
        <taxon>Lophotrochozoa</taxon>
        <taxon>Mollusca</taxon>
        <taxon>Gastropoda</taxon>
        <taxon>Heterobranchia</taxon>
        <taxon>Euthyneura</taxon>
        <taxon>Panpulmonata</taxon>
        <taxon>Sacoglossa</taxon>
        <taxon>Placobranchoidea</taxon>
        <taxon>Plakobranchidae</taxon>
        <taxon>Elysia</taxon>
    </lineage>
</organism>
<feature type="region of interest" description="Disordered" evidence="6">
    <location>
        <begin position="474"/>
        <end position="503"/>
    </location>
</feature>
<name>A0AAE1A629_9GAST</name>
<reference evidence="8" key="1">
    <citation type="journal article" date="2023" name="G3 (Bethesda)">
        <title>A reference genome for the long-term kleptoplast-retaining sea slug Elysia crispata morphotype clarki.</title>
        <authorList>
            <person name="Eastman K.E."/>
            <person name="Pendleton A.L."/>
            <person name="Shaikh M.A."/>
            <person name="Suttiyut T."/>
            <person name="Ogas R."/>
            <person name="Tomko P."/>
            <person name="Gavelis G."/>
            <person name="Widhalm J.R."/>
            <person name="Wisecaver J.H."/>
        </authorList>
    </citation>
    <scope>NUCLEOTIDE SEQUENCE</scope>
    <source>
        <strain evidence="8">ECLA1</strain>
    </source>
</reference>
<feature type="compositionally biased region" description="Polar residues" evidence="6">
    <location>
        <begin position="225"/>
        <end position="236"/>
    </location>
</feature>
<dbReference type="GO" id="GO:0072686">
    <property type="term" value="C:mitotic spindle"/>
    <property type="evidence" value="ECO:0007669"/>
    <property type="project" value="TreeGrafter"/>
</dbReference>
<comment type="subcellular location">
    <subcellularLocation>
        <location evidence="1">Cytoplasm</location>
        <location evidence="1">Cytoskeleton</location>
    </subcellularLocation>
</comment>
<proteinExistence type="inferred from homology"/>
<dbReference type="InterPro" id="IPR052855">
    <property type="entry name" value="CKAP2-like"/>
</dbReference>
<dbReference type="AlphaFoldDB" id="A0AAE1A629"/>